<dbReference type="OrthoDB" id="9808638at2"/>
<sequence length="113" mass="11819">MSPTLIAYSFLAGAILFEVIGTTFLVKSEEFTKVGPTLATVVLYAFSFYFLTKSLREIPLGIAYALWGGIGIVLTAVVGLVIFKQTIDAAAVVGIGLIVAGVVVLNLFSSSVG</sequence>
<dbReference type="InterPro" id="IPR000390">
    <property type="entry name" value="Small_drug/metabolite_transptr"/>
</dbReference>
<evidence type="ECO:0000256" key="8">
    <source>
        <dbReference type="RuleBase" id="RU003942"/>
    </source>
</evidence>
<evidence type="ECO:0000256" key="6">
    <source>
        <dbReference type="ARBA" id="ARBA00023136"/>
    </source>
</evidence>
<reference evidence="11" key="1">
    <citation type="submission" date="2017-02" db="EMBL/GenBank/DDBJ databases">
        <authorList>
            <person name="Mornico D."/>
        </authorList>
    </citation>
    <scope>NUCLEOTIDE SEQUENCE [LARGE SCALE GENOMIC DNA]</scope>
</reference>
<dbReference type="GO" id="GO:0015199">
    <property type="term" value="F:amino-acid betaine transmembrane transporter activity"/>
    <property type="evidence" value="ECO:0007669"/>
    <property type="project" value="TreeGrafter"/>
</dbReference>
<evidence type="ECO:0000256" key="7">
    <source>
        <dbReference type="ARBA" id="ARBA00038032"/>
    </source>
</evidence>
<dbReference type="Proteomes" id="UP000188169">
    <property type="component" value="Unassembled WGS sequence"/>
</dbReference>
<dbReference type="InterPro" id="IPR037185">
    <property type="entry name" value="EmrE-like"/>
</dbReference>
<proteinExistence type="inferred from homology"/>
<evidence type="ECO:0000256" key="2">
    <source>
        <dbReference type="ARBA" id="ARBA00022448"/>
    </source>
</evidence>
<dbReference type="STRING" id="1945520.A1019T_00345"/>
<dbReference type="SUPFAM" id="SSF103481">
    <property type="entry name" value="Multidrug resistance efflux transporter EmrE"/>
    <property type="match status" value="1"/>
</dbReference>
<keyword evidence="5 9" id="KW-1133">Transmembrane helix</keyword>
<comment type="subcellular location">
    <subcellularLocation>
        <location evidence="1 8">Cell membrane</location>
        <topology evidence="1 8">Multi-pass membrane protein</topology>
    </subcellularLocation>
</comment>
<evidence type="ECO:0000313" key="11">
    <source>
        <dbReference type="Proteomes" id="UP000188169"/>
    </source>
</evidence>
<evidence type="ECO:0000313" key="10">
    <source>
        <dbReference type="EMBL" id="SJM36384.1"/>
    </source>
</evidence>
<name>A0A1R4ED03_9GAMM</name>
<dbReference type="Pfam" id="PF00893">
    <property type="entry name" value="Multi_Drug_Res"/>
    <property type="match status" value="1"/>
</dbReference>
<organism evidence="10 11">
    <name type="scientific">Psychrobacter pasteurii</name>
    <dbReference type="NCBI Taxonomy" id="1945520"/>
    <lineage>
        <taxon>Bacteria</taxon>
        <taxon>Pseudomonadati</taxon>
        <taxon>Pseudomonadota</taxon>
        <taxon>Gammaproteobacteria</taxon>
        <taxon>Moraxellales</taxon>
        <taxon>Moraxellaceae</taxon>
        <taxon>Psychrobacter</taxon>
    </lineage>
</organism>
<keyword evidence="2" id="KW-0813">Transport</keyword>
<feature type="transmembrane region" description="Helical" evidence="9">
    <location>
        <begin position="64"/>
        <end position="83"/>
    </location>
</feature>
<dbReference type="GO" id="GO:0005886">
    <property type="term" value="C:plasma membrane"/>
    <property type="evidence" value="ECO:0007669"/>
    <property type="project" value="UniProtKB-SubCell"/>
</dbReference>
<dbReference type="PANTHER" id="PTHR30561:SF1">
    <property type="entry name" value="MULTIDRUG TRANSPORTER EMRE"/>
    <property type="match status" value="1"/>
</dbReference>
<dbReference type="InterPro" id="IPR045324">
    <property type="entry name" value="Small_multidrug_res"/>
</dbReference>
<evidence type="ECO:0000256" key="5">
    <source>
        <dbReference type="ARBA" id="ARBA00022989"/>
    </source>
</evidence>
<comment type="similarity">
    <text evidence="7 8">Belongs to the drug/metabolite transporter (DMT) superfamily. Small multidrug resistance (SMR) (TC 2.A.7.1) family.</text>
</comment>
<feature type="transmembrane region" description="Helical" evidence="9">
    <location>
        <begin position="33"/>
        <end position="52"/>
    </location>
</feature>
<dbReference type="GO" id="GO:0031460">
    <property type="term" value="P:glycine betaine transport"/>
    <property type="evidence" value="ECO:0007669"/>
    <property type="project" value="TreeGrafter"/>
</dbReference>
<dbReference type="RefSeq" id="WP_077447794.1">
    <property type="nucleotide sequence ID" value="NZ_FUGD01000045.1"/>
</dbReference>
<dbReference type="GO" id="GO:0015297">
    <property type="term" value="F:antiporter activity"/>
    <property type="evidence" value="ECO:0007669"/>
    <property type="project" value="TreeGrafter"/>
</dbReference>
<dbReference type="GO" id="GO:1990961">
    <property type="term" value="P:xenobiotic detoxification by transmembrane export across the plasma membrane"/>
    <property type="evidence" value="ECO:0007669"/>
    <property type="project" value="UniProtKB-ARBA"/>
</dbReference>
<keyword evidence="11" id="KW-1185">Reference proteome</keyword>
<evidence type="ECO:0000256" key="1">
    <source>
        <dbReference type="ARBA" id="ARBA00004651"/>
    </source>
</evidence>
<evidence type="ECO:0000256" key="4">
    <source>
        <dbReference type="ARBA" id="ARBA00022692"/>
    </source>
</evidence>
<dbReference type="Gene3D" id="1.10.3730.20">
    <property type="match status" value="1"/>
</dbReference>
<feature type="transmembrane region" description="Helical" evidence="9">
    <location>
        <begin position="90"/>
        <end position="108"/>
    </location>
</feature>
<dbReference type="PANTHER" id="PTHR30561">
    <property type="entry name" value="SMR FAMILY PROTON-DEPENDENT DRUG EFFLUX TRANSPORTER SUGE"/>
    <property type="match status" value="1"/>
</dbReference>
<dbReference type="FunFam" id="1.10.3730.20:FF:000001">
    <property type="entry name" value="Quaternary ammonium compound resistance transporter SugE"/>
    <property type="match status" value="1"/>
</dbReference>
<feature type="transmembrane region" description="Helical" evidence="9">
    <location>
        <begin position="6"/>
        <end position="26"/>
    </location>
</feature>
<keyword evidence="4 8" id="KW-0812">Transmembrane</keyword>
<dbReference type="EMBL" id="FUGD01000045">
    <property type="protein sequence ID" value="SJM36384.1"/>
    <property type="molecule type" value="Genomic_DNA"/>
</dbReference>
<evidence type="ECO:0000256" key="9">
    <source>
        <dbReference type="SAM" id="Phobius"/>
    </source>
</evidence>
<protein>
    <submittedName>
        <fullName evidence="10">Multidrug transporter EmrE</fullName>
    </submittedName>
</protein>
<dbReference type="GO" id="GO:0015220">
    <property type="term" value="F:choline transmembrane transporter activity"/>
    <property type="evidence" value="ECO:0007669"/>
    <property type="project" value="TreeGrafter"/>
</dbReference>
<keyword evidence="6 9" id="KW-0472">Membrane</keyword>
<evidence type="ECO:0000256" key="3">
    <source>
        <dbReference type="ARBA" id="ARBA00022475"/>
    </source>
</evidence>
<keyword evidence="3" id="KW-1003">Cell membrane</keyword>
<gene>
    <name evidence="10" type="primary">emrE</name>
    <name evidence="10" type="ORF">A1019T_00345</name>
</gene>
<accession>A0A1R4ED03</accession>
<dbReference type="AlphaFoldDB" id="A0A1R4ED03"/>